<organism evidence="4 5">
    <name type="scientific">Streptomyces nigrescens</name>
    <dbReference type="NCBI Taxonomy" id="1920"/>
    <lineage>
        <taxon>Bacteria</taxon>
        <taxon>Bacillati</taxon>
        <taxon>Actinomycetota</taxon>
        <taxon>Actinomycetes</taxon>
        <taxon>Kitasatosporales</taxon>
        <taxon>Streptomycetaceae</taxon>
        <taxon>Streptomyces</taxon>
    </lineage>
</organism>
<dbReference type="RefSeq" id="WP_261952372.1">
    <property type="nucleotide sequence ID" value="NZ_AP026073.1"/>
</dbReference>
<evidence type="ECO:0000256" key="2">
    <source>
        <dbReference type="ARBA" id="ARBA00022553"/>
    </source>
</evidence>
<evidence type="ECO:0000313" key="5">
    <source>
        <dbReference type="Proteomes" id="UP001059597"/>
    </source>
</evidence>
<dbReference type="Pfam" id="PF00550">
    <property type="entry name" value="PP-binding"/>
    <property type="match status" value="1"/>
</dbReference>
<dbReference type="Proteomes" id="UP001059597">
    <property type="component" value="Chromosome"/>
</dbReference>
<evidence type="ECO:0000313" key="4">
    <source>
        <dbReference type="EMBL" id="BDM68349.1"/>
    </source>
</evidence>
<protein>
    <recommendedName>
        <fullName evidence="3">Carrier domain-containing protein</fullName>
    </recommendedName>
</protein>
<name>A0ABM7ZPP6_STRNI</name>
<dbReference type="InterPro" id="IPR036736">
    <property type="entry name" value="ACP-like_sf"/>
</dbReference>
<dbReference type="Gene3D" id="1.10.1200.10">
    <property type="entry name" value="ACP-like"/>
    <property type="match status" value="1"/>
</dbReference>
<evidence type="ECO:0000256" key="1">
    <source>
        <dbReference type="ARBA" id="ARBA00022450"/>
    </source>
</evidence>
<gene>
    <name evidence="4" type="ORF">HEK616_18360</name>
</gene>
<dbReference type="PROSITE" id="PS50075">
    <property type="entry name" value="CARRIER"/>
    <property type="match status" value="1"/>
</dbReference>
<accession>A0ABM7ZPP6</accession>
<keyword evidence="1" id="KW-0596">Phosphopantetheine</keyword>
<evidence type="ECO:0000259" key="3">
    <source>
        <dbReference type="PROSITE" id="PS50075"/>
    </source>
</evidence>
<sequence length="91" mass="9839">MSVTQEITPELVVERLRHVLAEMLEMAPADLDADVPLSAFGIDSMTSSVLLGDLQKWCGAELRTEASLGGLSLTEAADLVVAELRQPRKEC</sequence>
<feature type="domain" description="Carrier" evidence="3">
    <location>
        <begin position="10"/>
        <end position="84"/>
    </location>
</feature>
<reference evidence="4" key="1">
    <citation type="submission" date="2022-06" db="EMBL/GenBank/DDBJ databases">
        <title>Complete genome sequence of Streptomyces nigrescens HEK616.</title>
        <authorList>
            <person name="Asamizu S."/>
            <person name="Onaka H."/>
        </authorList>
    </citation>
    <scope>NUCLEOTIDE SEQUENCE</scope>
    <source>
        <strain evidence="4">HEK616</strain>
    </source>
</reference>
<keyword evidence="5" id="KW-1185">Reference proteome</keyword>
<dbReference type="SUPFAM" id="SSF47336">
    <property type="entry name" value="ACP-like"/>
    <property type="match status" value="1"/>
</dbReference>
<dbReference type="InterPro" id="IPR020806">
    <property type="entry name" value="PKS_PP-bd"/>
</dbReference>
<dbReference type="EMBL" id="AP026073">
    <property type="protein sequence ID" value="BDM68349.1"/>
    <property type="molecule type" value="Genomic_DNA"/>
</dbReference>
<dbReference type="InterPro" id="IPR009081">
    <property type="entry name" value="PP-bd_ACP"/>
</dbReference>
<proteinExistence type="predicted"/>
<dbReference type="SMART" id="SM00823">
    <property type="entry name" value="PKS_PP"/>
    <property type="match status" value="1"/>
</dbReference>
<keyword evidence="2" id="KW-0597">Phosphoprotein</keyword>